<dbReference type="Proteomes" id="UP000568050">
    <property type="component" value="Unassembled WGS sequence"/>
</dbReference>
<gene>
    <name evidence="2" type="ORF">FHX50_000161</name>
</gene>
<sequence>MTFLGMNPTEARRAAQQITDYGQKLDGYTDALRHLLIDLDWRGPDRDTVIERWDRHIDTQLRLLSSNVLGIGESLDHHAAEQEAASAGPDGFVPAPSTGRIRRVGAPSGPGSVGVSPQ</sequence>
<comment type="caution">
    <text evidence="2">The sequence shown here is derived from an EMBL/GenBank/DDBJ whole genome shotgun (WGS) entry which is preliminary data.</text>
</comment>
<dbReference type="RefSeq" id="WP_183373585.1">
    <property type="nucleotide sequence ID" value="NZ_CBCSFZ010000047.1"/>
</dbReference>
<feature type="compositionally biased region" description="Low complexity" evidence="1">
    <location>
        <begin position="104"/>
        <end position="118"/>
    </location>
</feature>
<dbReference type="AlphaFoldDB" id="A0A839QN74"/>
<evidence type="ECO:0008006" key="4">
    <source>
        <dbReference type="Google" id="ProtNLM"/>
    </source>
</evidence>
<evidence type="ECO:0000313" key="2">
    <source>
        <dbReference type="EMBL" id="MBB3021913.1"/>
    </source>
</evidence>
<evidence type="ECO:0000313" key="3">
    <source>
        <dbReference type="Proteomes" id="UP000568050"/>
    </source>
</evidence>
<organism evidence="2 3">
    <name type="scientific">Helcobacillus massiliensis</name>
    <dbReference type="NCBI Taxonomy" id="521392"/>
    <lineage>
        <taxon>Bacteria</taxon>
        <taxon>Bacillati</taxon>
        <taxon>Actinomycetota</taxon>
        <taxon>Actinomycetes</taxon>
        <taxon>Micrococcales</taxon>
        <taxon>Dermabacteraceae</taxon>
        <taxon>Helcobacillus</taxon>
    </lineage>
</organism>
<protein>
    <recommendedName>
        <fullName evidence="4">WXG100 family type VII secretion target</fullName>
    </recommendedName>
</protein>
<feature type="region of interest" description="Disordered" evidence="1">
    <location>
        <begin position="80"/>
        <end position="118"/>
    </location>
</feature>
<keyword evidence="3" id="KW-1185">Reference proteome</keyword>
<name>A0A839QN74_9MICO</name>
<proteinExistence type="predicted"/>
<reference evidence="2 3" key="1">
    <citation type="submission" date="2020-08" db="EMBL/GenBank/DDBJ databases">
        <title>Sequencing the genomes of 1000 actinobacteria strains.</title>
        <authorList>
            <person name="Klenk H.-P."/>
        </authorList>
    </citation>
    <scope>NUCLEOTIDE SEQUENCE [LARGE SCALE GENOMIC DNA]</scope>
    <source>
        <strain evidence="2 3">DSM 23040</strain>
    </source>
</reference>
<evidence type="ECO:0000256" key="1">
    <source>
        <dbReference type="SAM" id="MobiDB-lite"/>
    </source>
</evidence>
<dbReference type="EMBL" id="JACHWP010000001">
    <property type="protein sequence ID" value="MBB3021913.1"/>
    <property type="molecule type" value="Genomic_DNA"/>
</dbReference>
<accession>A0A839QN74</accession>
<dbReference type="Gene3D" id="1.10.287.1060">
    <property type="entry name" value="ESAT-6-like"/>
    <property type="match status" value="1"/>
</dbReference>